<keyword evidence="11" id="KW-1185">Reference proteome</keyword>
<evidence type="ECO:0000313" key="11">
    <source>
        <dbReference type="Proteomes" id="UP000326831"/>
    </source>
</evidence>
<evidence type="ECO:0000313" key="10">
    <source>
        <dbReference type="EMBL" id="QEU79852.1"/>
    </source>
</evidence>
<feature type="transmembrane region" description="Helical" evidence="8">
    <location>
        <begin position="12"/>
        <end position="31"/>
    </location>
</feature>
<dbReference type="EMBL" id="BMVX01000010">
    <property type="protein sequence ID" value="GGZ68927.1"/>
    <property type="molecule type" value="Genomic_DNA"/>
</dbReference>
<sequence>MTARTSLPRRAAAELIGTAGLLVVVIGSGIQSAQLSVDSGVALLANSLASGIGLGLIITLFGPLSGAHLNPVVTLTSWWARRTGGEGLGGRDALAYTAAQLVGAVGGAVLAETMFGRTPGVFATQVRDGGHLLIGEVVATAGLVLVIQGLGRTGRQRFVPVAVAAYIAAAIWFTSSGSFANPAGTVGRSFSDSFTGIAPQSLPGFIGAQLVGGVLGMGLVGLLYGGPRTGRVTAPAEPAGALPETGPPPHTSDAEPDAEPTMEPTAEPDAERRPEAGTGTAAAPAVS</sequence>
<feature type="transmembrane region" description="Helical" evidence="8">
    <location>
        <begin position="200"/>
        <end position="224"/>
    </location>
</feature>
<dbReference type="SUPFAM" id="SSF81338">
    <property type="entry name" value="Aquaporin-like"/>
    <property type="match status" value="1"/>
</dbReference>
<proteinExistence type="inferred from homology"/>
<dbReference type="KEGG" id="ssub:CP968_17305"/>
<feature type="transmembrane region" description="Helical" evidence="8">
    <location>
        <begin position="93"/>
        <end position="111"/>
    </location>
</feature>
<evidence type="ECO:0000256" key="5">
    <source>
        <dbReference type="ARBA" id="ARBA00023136"/>
    </source>
</evidence>
<reference evidence="9" key="3">
    <citation type="submission" date="2020-09" db="EMBL/GenBank/DDBJ databases">
        <authorList>
            <person name="Sun Q."/>
            <person name="Ohkuma M."/>
        </authorList>
    </citation>
    <scope>NUCLEOTIDE SEQUENCE</scope>
    <source>
        <strain evidence="9">JCM 4834</strain>
    </source>
</reference>
<evidence type="ECO:0000313" key="9">
    <source>
        <dbReference type="EMBL" id="GGZ68927.1"/>
    </source>
</evidence>
<keyword evidence="3 6" id="KW-0812">Transmembrane</keyword>
<evidence type="ECO:0000256" key="6">
    <source>
        <dbReference type="RuleBase" id="RU000477"/>
    </source>
</evidence>
<keyword evidence="6" id="KW-0813">Transport</keyword>
<name>A0A5P2UKU3_9ACTN</name>
<dbReference type="InterPro" id="IPR034294">
    <property type="entry name" value="Aquaporin_transptr"/>
</dbReference>
<dbReference type="PANTHER" id="PTHR19139:SF199">
    <property type="entry name" value="MIP17260P"/>
    <property type="match status" value="1"/>
</dbReference>
<dbReference type="RefSeq" id="WP_150518871.1">
    <property type="nucleotide sequence ID" value="NZ_BMVX01000010.1"/>
</dbReference>
<dbReference type="PANTHER" id="PTHR19139">
    <property type="entry name" value="AQUAPORIN TRANSPORTER"/>
    <property type="match status" value="1"/>
</dbReference>
<dbReference type="EMBL" id="CP023701">
    <property type="protein sequence ID" value="QEU79852.1"/>
    <property type="molecule type" value="Genomic_DNA"/>
</dbReference>
<dbReference type="Gene3D" id="1.20.1080.10">
    <property type="entry name" value="Glycerol uptake facilitator protein"/>
    <property type="match status" value="1"/>
</dbReference>
<dbReference type="Proteomes" id="UP000634660">
    <property type="component" value="Unassembled WGS sequence"/>
</dbReference>
<dbReference type="GO" id="GO:0015250">
    <property type="term" value="F:water channel activity"/>
    <property type="evidence" value="ECO:0007669"/>
    <property type="project" value="TreeGrafter"/>
</dbReference>
<feature type="transmembrane region" description="Helical" evidence="8">
    <location>
        <begin position="51"/>
        <end position="73"/>
    </location>
</feature>
<reference evidence="10 11" key="2">
    <citation type="submission" date="2017-09" db="EMBL/GenBank/DDBJ databases">
        <authorList>
            <person name="Lee N."/>
            <person name="Cho B.-K."/>
        </authorList>
    </citation>
    <scope>NUCLEOTIDE SEQUENCE [LARGE SCALE GENOMIC DNA]</scope>
    <source>
        <strain evidence="10 11">ATCC 27467</strain>
    </source>
</reference>
<keyword evidence="4 8" id="KW-1133">Transmembrane helix</keyword>
<evidence type="ECO:0000256" key="8">
    <source>
        <dbReference type="SAM" id="Phobius"/>
    </source>
</evidence>
<comment type="similarity">
    <text evidence="2 6">Belongs to the MIP/aquaporin (TC 1.A.8) family.</text>
</comment>
<organism evidence="10 11">
    <name type="scientific">Streptomyces subrutilus</name>
    <dbReference type="NCBI Taxonomy" id="36818"/>
    <lineage>
        <taxon>Bacteria</taxon>
        <taxon>Bacillati</taxon>
        <taxon>Actinomycetota</taxon>
        <taxon>Actinomycetes</taxon>
        <taxon>Kitasatosporales</taxon>
        <taxon>Streptomycetaceae</taxon>
        <taxon>Streptomyces</taxon>
    </lineage>
</organism>
<keyword evidence="5 8" id="KW-0472">Membrane</keyword>
<gene>
    <name evidence="10" type="ORF">CP968_17305</name>
    <name evidence="9" type="ORF">GCM10010371_31160</name>
</gene>
<feature type="compositionally biased region" description="Low complexity" evidence="7">
    <location>
        <begin position="276"/>
        <end position="287"/>
    </location>
</feature>
<dbReference type="Proteomes" id="UP000326831">
    <property type="component" value="Chromosome"/>
</dbReference>
<dbReference type="InterPro" id="IPR000425">
    <property type="entry name" value="MIP"/>
</dbReference>
<dbReference type="PRINTS" id="PR00783">
    <property type="entry name" value="MINTRINSICP"/>
</dbReference>
<feature type="transmembrane region" description="Helical" evidence="8">
    <location>
        <begin position="131"/>
        <end position="151"/>
    </location>
</feature>
<protein>
    <submittedName>
        <fullName evidence="9">MIP family protein</fullName>
    </submittedName>
</protein>
<evidence type="ECO:0000256" key="3">
    <source>
        <dbReference type="ARBA" id="ARBA00022692"/>
    </source>
</evidence>
<feature type="region of interest" description="Disordered" evidence="7">
    <location>
        <begin position="233"/>
        <end position="287"/>
    </location>
</feature>
<feature type="transmembrane region" description="Helical" evidence="8">
    <location>
        <begin position="158"/>
        <end position="180"/>
    </location>
</feature>
<evidence type="ECO:0000256" key="2">
    <source>
        <dbReference type="ARBA" id="ARBA00006175"/>
    </source>
</evidence>
<evidence type="ECO:0000256" key="4">
    <source>
        <dbReference type="ARBA" id="ARBA00022989"/>
    </source>
</evidence>
<reference evidence="9" key="1">
    <citation type="journal article" date="2014" name="Int. J. Syst. Evol. Microbiol.">
        <title>Complete genome sequence of Corynebacterium casei LMG S-19264T (=DSM 44701T), isolated from a smear-ripened cheese.</title>
        <authorList>
            <consortium name="US DOE Joint Genome Institute (JGI-PGF)"/>
            <person name="Walter F."/>
            <person name="Albersmeier A."/>
            <person name="Kalinowski J."/>
            <person name="Ruckert C."/>
        </authorList>
    </citation>
    <scope>NUCLEOTIDE SEQUENCE</scope>
    <source>
        <strain evidence="9">JCM 4834</strain>
    </source>
</reference>
<evidence type="ECO:0000256" key="7">
    <source>
        <dbReference type="SAM" id="MobiDB-lite"/>
    </source>
</evidence>
<dbReference type="Pfam" id="PF00230">
    <property type="entry name" value="MIP"/>
    <property type="match status" value="1"/>
</dbReference>
<dbReference type="AlphaFoldDB" id="A0A5P2UKU3"/>
<dbReference type="InterPro" id="IPR023271">
    <property type="entry name" value="Aquaporin-like"/>
</dbReference>
<dbReference type="GO" id="GO:0005886">
    <property type="term" value="C:plasma membrane"/>
    <property type="evidence" value="ECO:0007669"/>
    <property type="project" value="TreeGrafter"/>
</dbReference>
<accession>A0A5P2UKU3</accession>
<evidence type="ECO:0000256" key="1">
    <source>
        <dbReference type="ARBA" id="ARBA00004141"/>
    </source>
</evidence>
<dbReference type="OrthoDB" id="9807293at2"/>
<comment type="subcellular location">
    <subcellularLocation>
        <location evidence="1">Membrane</location>
        <topology evidence="1">Multi-pass membrane protein</topology>
    </subcellularLocation>
</comment>